<evidence type="ECO:0000256" key="1">
    <source>
        <dbReference type="ARBA" id="ARBA00004141"/>
    </source>
</evidence>
<feature type="transmembrane region" description="Helical" evidence="5">
    <location>
        <begin position="256"/>
        <end position="274"/>
    </location>
</feature>
<feature type="transmembrane region" description="Helical" evidence="5">
    <location>
        <begin position="437"/>
        <end position="454"/>
    </location>
</feature>
<dbReference type="Pfam" id="PF04932">
    <property type="entry name" value="Wzy_C"/>
    <property type="match status" value="1"/>
</dbReference>
<evidence type="ECO:0000256" key="2">
    <source>
        <dbReference type="ARBA" id="ARBA00022692"/>
    </source>
</evidence>
<comment type="subcellular location">
    <subcellularLocation>
        <location evidence="1">Membrane</location>
        <topology evidence="1">Multi-pass membrane protein</topology>
    </subcellularLocation>
</comment>
<evidence type="ECO:0000256" key="3">
    <source>
        <dbReference type="ARBA" id="ARBA00022989"/>
    </source>
</evidence>
<dbReference type="PANTHER" id="PTHR37422:SF13">
    <property type="entry name" value="LIPOPOLYSACCHARIDE BIOSYNTHESIS PROTEIN PA4999-RELATED"/>
    <property type="match status" value="1"/>
</dbReference>
<feature type="transmembrane region" description="Helical" evidence="5">
    <location>
        <begin position="129"/>
        <end position="145"/>
    </location>
</feature>
<dbReference type="STRING" id="549386.SAMN02927923_01709"/>
<dbReference type="Proteomes" id="UP000199569">
    <property type="component" value="Unassembled WGS sequence"/>
</dbReference>
<dbReference type="EMBL" id="FMVJ01000004">
    <property type="protein sequence ID" value="SCY56907.1"/>
    <property type="molecule type" value="Genomic_DNA"/>
</dbReference>
<feature type="transmembrane region" description="Helical" evidence="5">
    <location>
        <begin position="232"/>
        <end position="251"/>
    </location>
</feature>
<keyword evidence="3 5" id="KW-1133">Transmembrane helix</keyword>
<feature type="transmembrane region" description="Helical" evidence="5">
    <location>
        <begin position="157"/>
        <end position="174"/>
    </location>
</feature>
<keyword evidence="8" id="KW-1185">Reference proteome</keyword>
<evidence type="ECO:0000256" key="4">
    <source>
        <dbReference type="ARBA" id="ARBA00023136"/>
    </source>
</evidence>
<keyword evidence="2 5" id="KW-0812">Transmembrane</keyword>
<evidence type="ECO:0000256" key="5">
    <source>
        <dbReference type="SAM" id="Phobius"/>
    </source>
</evidence>
<feature type="transmembrane region" description="Helical" evidence="5">
    <location>
        <begin position="302"/>
        <end position="322"/>
    </location>
</feature>
<feature type="domain" description="O-antigen ligase-related" evidence="6">
    <location>
        <begin position="265"/>
        <end position="411"/>
    </location>
</feature>
<gene>
    <name evidence="7" type="ORF">SAMN02927923_01709</name>
</gene>
<keyword evidence="7" id="KW-0436">Ligase</keyword>
<feature type="transmembrane region" description="Helical" evidence="5">
    <location>
        <begin position="186"/>
        <end position="212"/>
    </location>
</feature>
<dbReference type="PANTHER" id="PTHR37422">
    <property type="entry name" value="TEICHURONIC ACID BIOSYNTHESIS PROTEIN TUAE"/>
    <property type="match status" value="1"/>
</dbReference>
<evidence type="ECO:0000313" key="8">
    <source>
        <dbReference type="Proteomes" id="UP000199569"/>
    </source>
</evidence>
<dbReference type="GO" id="GO:0016874">
    <property type="term" value="F:ligase activity"/>
    <property type="evidence" value="ECO:0007669"/>
    <property type="project" value="UniProtKB-KW"/>
</dbReference>
<keyword evidence="4 5" id="KW-0472">Membrane</keyword>
<dbReference type="InterPro" id="IPR051533">
    <property type="entry name" value="WaaL-like"/>
</dbReference>
<dbReference type="GO" id="GO:0016020">
    <property type="term" value="C:membrane"/>
    <property type="evidence" value="ECO:0007669"/>
    <property type="project" value="UniProtKB-SubCell"/>
</dbReference>
<protein>
    <submittedName>
        <fullName evidence="7">O-antigen ligase</fullName>
    </submittedName>
</protein>
<reference evidence="8" key="1">
    <citation type="submission" date="2016-10" db="EMBL/GenBank/DDBJ databases">
        <authorList>
            <person name="Varghese N."/>
            <person name="Submissions S."/>
        </authorList>
    </citation>
    <scope>NUCLEOTIDE SEQUENCE [LARGE SCALE GENOMIC DNA]</scope>
    <source>
        <strain evidence="8">CGMCC 1.7666</strain>
    </source>
</reference>
<dbReference type="InterPro" id="IPR007016">
    <property type="entry name" value="O-antigen_ligase-rel_domated"/>
</dbReference>
<dbReference type="AlphaFoldDB" id="A0A1G5GZS4"/>
<organism evidence="7 8">
    <name type="scientific">Microvirga guangxiensis</name>
    <dbReference type="NCBI Taxonomy" id="549386"/>
    <lineage>
        <taxon>Bacteria</taxon>
        <taxon>Pseudomonadati</taxon>
        <taxon>Pseudomonadota</taxon>
        <taxon>Alphaproteobacteria</taxon>
        <taxon>Hyphomicrobiales</taxon>
        <taxon>Methylobacteriaceae</taxon>
        <taxon>Microvirga</taxon>
    </lineage>
</organism>
<evidence type="ECO:0000259" key="6">
    <source>
        <dbReference type="Pfam" id="PF04932"/>
    </source>
</evidence>
<proteinExistence type="predicted"/>
<evidence type="ECO:0000313" key="7">
    <source>
        <dbReference type="EMBL" id="SCY56907.1"/>
    </source>
</evidence>
<dbReference type="OrthoDB" id="8014235at2"/>
<sequence>MSQILNAIGYHRPMRYSSRLFARILEIAVWVVLGLGLALSVASSDWIGAAMFFGVVGVGFLLVIDSKLIAMLWLIGQPTLFVFPNNIAASVPFFTLERALFLLLLGLMIVRMMTRSVEARPMSKLDRRALIFVGVLVVSFLTTIIDKDLKTIRGDLAFLLQCYLMPWLSILIARRLDWTETDVLRFLRLLTIAGLGLFGIGVLQFFLGIKWFTPTSFEVIHEGRTTGTFANAVEYGSVLAGIGLLTLAQLVTTQNLLLRLALLFSFGIMVGGIVICMTRSPLVGLALGLLIVFLGDRRIRPLIAAGGAFGVLAAAAVIPLVLDVDALLYRFSELEPIYNRVALFMTATNMIENFPVFGIGFGRHSFSDAKNAYLDGAGEIGAEWAAGIGVPHFEYIHVLVLCGTVGLICYILAFTACISTLRAIYRDPRATTFTRTTALYVLAMLASLLVNGLFVDFLAYNYFMSLVCFMVGMVSVMRVGPINYPALESEERSSLDNSTSDSNRIPAMS</sequence>
<name>A0A1G5GZS4_9HYPH</name>
<feature type="transmembrane region" description="Helical" evidence="5">
    <location>
        <begin position="395"/>
        <end position="425"/>
    </location>
</feature>
<dbReference type="RefSeq" id="WP_091133303.1">
    <property type="nucleotide sequence ID" value="NZ_FMVJ01000004.1"/>
</dbReference>
<accession>A0A1G5GZS4</accession>
<feature type="transmembrane region" description="Helical" evidence="5">
    <location>
        <begin position="20"/>
        <end position="40"/>
    </location>
</feature>